<comment type="similarity">
    <text evidence="1">Belongs to the protein-tyrosine phosphatase family. Non-receptor class dual specificity subfamily.</text>
</comment>
<protein>
    <recommendedName>
        <fullName evidence="2">protein-tyrosine-phosphatase</fullName>
        <ecNumber evidence="2">3.1.3.48</ecNumber>
    </recommendedName>
</protein>
<dbReference type="InterPro" id="IPR016130">
    <property type="entry name" value="Tyr_Pase_AS"/>
</dbReference>
<dbReference type="PROSITE" id="PS00383">
    <property type="entry name" value="TYR_PHOSPHATASE_1"/>
    <property type="match status" value="1"/>
</dbReference>
<dbReference type="OrthoDB" id="426001at2759"/>
<evidence type="ECO:0000256" key="3">
    <source>
        <dbReference type="ARBA" id="ARBA00022801"/>
    </source>
</evidence>
<dbReference type="SMART" id="SM00195">
    <property type="entry name" value="DSPc"/>
    <property type="match status" value="1"/>
</dbReference>
<reference evidence="7" key="1">
    <citation type="submission" date="2021-01" db="EMBL/GenBank/DDBJ databases">
        <authorList>
            <consortium name="Genoscope - CEA"/>
            <person name="William W."/>
        </authorList>
    </citation>
    <scope>NUCLEOTIDE SEQUENCE</scope>
</reference>
<keyword evidence="8" id="KW-1185">Reference proteome</keyword>
<dbReference type="InterPro" id="IPR020422">
    <property type="entry name" value="TYR_PHOSPHATASE_DUAL_dom"/>
</dbReference>
<proteinExistence type="inferred from homology"/>
<dbReference type="EMBL" id="CAJJDN010000033">
    <property type="protein sequence ID" value="CAD8075130.1"/>
    <property type="molecule type" value="Genomic_DNA"/>
</dbReference>
<dbReference type="GO" id="GO:0043409">
    <property type="term" value="P:negative regulation of MAPK cascade"/>
    <property type="evidence" value="ECO:0007669"/>
    <property type="project" value="TreeGrafter"/>
</dbReference>
<dbReference type="PANTHER" id="PTHR10159:SF511">
    <property type="entry name" value="DUAL SPECIFICITY PROTEIN PHOSPHATASE 1"/>
    <property type="match status" value="1"/>
</dbReference>
<keyword evidence="4" id="KW-0904">Protein phosphatase</keyword>
<evidence type="ECO:0000256" key="1">
    <source>
        <dbReference type="ARBA" id="ARBA00008601"/>
    </source>
</evidence>
<dbReference type="GO" id="GO:0033550">
    <property type="term" value="F:MAP kinase tyrosine phosphatase activity"/>
    <property type="evidence" value="ECO:0007669"/>
    <property type="project" value="TreeGrafter"/>
</dbReference>
<dbReference type="InterPro" id="IPR000387">
    <property type="entry name" value="Tyr_Pase_dom"/>
</dbReference>
<evidence type="ECO:0000256" key="2">
    <source>
        <dbReference type="ARBA" id="ARBA00013064"/>
    </source>
</evidence>
<organism evidence="7 8">
    <name type="scientific">Paramecium sonneborni</name>
    <dbReference type="NCBI Taxonomy" id="65129"/>
    <lineage>
        <taxon>Eukaryota</taxon>
        <taxon>Sar</taxon>
        <taxon>Alveolata</taxon>
        <taxon>Ciliophora</taxon>
        <taxon>Intramacronucleata</taxon>
        <taxon>Oligohymenophorea</taxon>
        <taxon>Peniculida</taxon>
        <taxon>Parameciidae</taxon>
        <taxon>Paramecium</taxon>
    </lineage>
</organism>
<dbReference type="CDD" id="cd14498">
    <property type="entry name" value="DSP"/>
    <property type="match status" value="1"/>
</dbReference>
<evidence type="ECO:0000259" key="6">
    <source>
        <dbReference type="PROSITE" id="PS50056"/>
    </source>
</evidence>
<dbReference type="PROSITE" id="PS50054">
    <property type="entry name" value="TYR_PHOSPHATASE_DUAL"/>
    <property type="match status" value="1"/>
</dbReference>
<dbReference type="Proteomes" id="UP000692954">
    <property type="component" value="Unassembled WGS sequence"/>
</dbReference>
<evidence type="ECO:0000256" key="4">
    <source>
        <dbReference type="ARBA" id="ARBA00022912"/>
    </source>
</evidence>
<gene>
    <name evidence="7" type="ORF">PSON_ATCC_30995.1.T0330072</name>
</gene>
<dbReference type="PANTHER" id="PTHR10159">
    <property type="entry name" value="DUAL SPECIFICITY PROTEIN PHOSPHATASE"/>
    <property type="match status" value="1"/>
</dbReference>
<dbReference type="Pfam" id="PF00782">
    <property type="entry name" value="DSPc"/>
    <property type="match status" value="1"/>
</dbReference>
<keyword evidence="3" id="KW-0378">Hydrolase</keyword>
<evidence type="ECO:0000313" key="8">
    <source>
        <dbReference type="Proteomes" id="UP000692954"/>
    </source>
</evidence>
<dbReference type="InterPro" id="IPR000340">
    <property type="entry name" value="Dual-sp_phosphatase_cat-dom"/>
</dbReference>
<dbReference type="GO" id="GO:0008330">
    <property type="term" value="F:protein tyrosine/threonine phosphatase activity"/>
    <property type="evidence" value="ECO:0007669"/>
    <property type="project" value="TreeGrafter"/>
</dbReference>
<evidence type="ECO:0000313" key="7">
    <source>
        <dbReference type="EMBL" id="CAD8075130.1"/>
    </source>
</evidence>
<dbReference type="GO" id="GO:0005737">
    <property type="term" value="C:cytoplasm"/>
    <property type="evidence" value="ECO:0007669"/>
    <property type="project" value="TreeGrafter"/>
</dbReference>
<evidence type="ECO:0000259" key="5">
    <source>
        <dbReference type="PROSITE" id="PS50054"/>
    </source>
</evidence>
<accession>A0A8S1M406</accession>
<sequence>MQQSQTLFRINLMDCIIQGQNNKGGLYLGNLDSAGNGYLLNHYKICSILAAMSTQEYIYDGNISSMFIRVDDADFVNLSQFFQQAFDFIDYHRQFTNVLVHCYAGISRSATIVIAYLMKTFKMSLIQAFKYVQTQRPIINPNPGFMKQLQSFEAQIFCFNFLRHSQILSNEITTFQNSLTLNQQKEFFIKNAQSQQYPINSSQFFGEFQDQNHKQQNFEKNNQMNSQYQIVSHQFLPQSQFQRIQVRQGSNNLYSNQQNFEFIQN</sequence>
<dbReference type="PROSITE" id="PS50056">
    <property type="entry name" value="TYR_PHOSPHATASE_2"/>
    <property type="match status" value="1"/>
</dbReference>
<feature type="domain" description="Tyrosine-protein phosphatase" evidence="5">
    <location>
        <begin position="18"/>
        <end position="158"/>
    </location>
</feature>
<dbReference type="AlphaFoldDB" id="A0A8S1M406"/>
<name>A0A8S1M406_9CILI</name>
<dbReference type="EC" id="3.1.3.48" evidence="2"/>
<dbReference type="GO" id="GO:0017017">
    <property type="term" value="F:MAP kinase tyrosine/serine/threonine phosphatase activity"/>
    <property type="evidence" value="ECO:0007669"/>
    <property type="project" value="TreeGrafter"/>
</dbReference>
<comment type="caution">
    <text evidence="7">The sequence shown here is derived from an EMBL/GenBank/DDBJ whole genome shotgun (WGS) entry which is preliminary data.</text>
</comment>
<feature type="domain" description="Tyrosine specific protein phosphatases" evidence="6">
    <location>
        <begin position="73"/>
        <end position="137"/>
    </location>
</feature>